<evidence type="ECO:0000313" key="2">
    <source>
        <dbReference type="EMBL" id="KKC39575.1"/>
    </source>
</evidence>
<dbReference type="RefSeq" id="WP_046138197.1">
    <property type="nucleotide sequence ID" value="NZ_LANJ01000011.1"/>
</dbReference>
<feature type="domain" description="Xylose isomerase-like TIM barrel" evidence="1">
    <location>
        <begin position="27"/>
        <end position="231"/>
    </location>
</feature>
<dbReference type="PANTHER" id="PTHR12110:SF41">
    <property type="entry name" value="INOSOSE DEHYDRATASE"/>
    <property type="match status" value="1"/>
</dbReference>
<dbReference type="AlphaFoldDB" id="A0A0F5QF62"/>
<dbReference type="EMBL" id="LANJ01000011">
    <property type="protein sequence ID" value="KKC39575.1"/>
    <property type="molecule type" value="Genomic_DNA"/>
</dbReference>
<proteinExistence type="predicted"/>
<organism evidence="2 3">
    <name type="scientific">Devosia epidermidihirudinis</name>
    <dbReference type="NCBI Taxonomy" id="1293439"/>
    <lineage>
        <taxon>Bacteria</taxon>
        <taxon>Pseudomonadati</taxon>
        <taxon>Pseudomonadota</taxon>
        <taxon>Alphaproteobacteria</taxon>
        <taxon>Hyphomicrobiales</taxon>
        <taxon>Devosiaceae</taxon>
        <taxon>Devosia</taxon>
    </lineage>
</organism>
<sequence length="249" mass="27475">MTELSFQLYSARNVPSLEDFLTTLGGLGYKQVEGYGGLYADAAGLAASLKKNGLTMPTGHFSPDQVKDVSTTLKTAETLGIKRIYCPHIGAEGRSEDESKWLELAEMLATAGEAYSKEGYGFGWHNHDFEFVPTTSGRTPMEIILETAPKIEWEADVAWIVRGKADPIAWFDKYGDRITAVHVKDIAPAGEAQDEDGWADVGHGVLNWDDLITKVQAKTKAQYFVAEHDKPSDEVRFATRSIATAKKWK</sequence>
<gene>
    <name evidence="2" type="ORF">WH87_05200</name>
</gene>
<dbReference type="Proteomes" id="UP000033411">
    <property type="component" value="Unassembled WGS sequence"/>
</dbReference>
<keyword evidence="3" id="KW-1185">Reference proteome</keyword>
<dbReference type="PATRIC" id="fig|1293439.3.peg.604"/>
<dbReference type="SUPFAM" id="SSF51658">
    <property type="entry name" value="Xylose isomerase-like"/>
    <property type="match status" value="1"/>
</dbReference>
<name>A0A0F5QF62_9HYPH</name>
<evidence type="ECO:0000259" key="1">
    <source>
        <dbReference type="Pfam" id="PF01261"/>
    </source>
</evidence>
<protein>
    <submittedName>
        <fullName evidence="2">Xylose isomerase</fullName>
    </submittedName>
</protein>
<dbReference type="InterPro" id="IPR050312">
    <property type="entry name" value="IolE/XylAMocC-like"/>
</dbReference>
<comment type="caution">
    <text evidence="2">The sequence shown here is derived from an EMBL/GenBank/DDBJ whole genome shotgun (WGS) entry which is preliminary data.</text>
</comment>
<reference evidence="2 3" key="1">
    <citation type="submission" date="2015-03" db="EMBL/GenBank/DDBJ databases">
        <authorList>
            <person name="Lepp D."/>
            <person name="Hassan Y.I."/>
            <person name="Li X.-Z."/>
            <person name="Zhou T."/>
        </authorList>
    </citation>
    <scope>NUCLEOTIDE SEQUENCE [LARGE SCALE GENOMIC DNA]</scope>
    <source>
        <strain evidence="2 3">E84</strain>
    </source>
</reference>
<accession>A0A0F5QF62</accession>
<dbReference type="Pfam" id="PF01261">
    <property type="entry name" value="AP_endonuc_2"/>
    <property type="match status" value="1"/>
</dbReference>
<evidence type="ECO:0000313" key="3">
    <source>
        <dbReference type="Proteomes" id="UP000033411"/>
    </source>
</evidence>
<dbReference type="GO" id="GO:0016853">
    <property type="term" value="F:isomerase activity"/>
    <property type="evidence" value="ECO:0007669"/>
    <property type="project" value="UniProtKB-KW"/>
</dbReference>
<dbReference type="PANTHER" id="PTHR12110">
    <property type="entry name" value="HYDROXYPYRUVATE ISOMERASE"/>
    <property type="match status" value="1"/>
</dbReference>
<dbReference type="Gene3D" id="3.20.20.150">
    <property type="entry name" value="Divalent-metal-dependent TIM barrel enzymes"/>
    <property type="match status" value="1"/>
</dbReference>
<dbReference type="OrthoDB" id="9798407at2"/>
<keyword evidence="2" id="KW-0413">Isomerase</keyword>
<dbReference type="STRING" id="1293439.WH87_05200"/>
<dbReference type="InterPro" id="IPR036237">
    <property type="entry name" value="Xyl_isomerase-like_sf"/>
</dbReference>
<dbReference type="InterPro" id="IPR013022">
    <property type="entry name" value="Xyl_isomerase-like_TIM-brl"/>
</dbReference>